<evidence type="ECO:0008006" key="3">
    <source>
        <dbReference type="Google" id="ProtNLM"/>
    </source>
</evidence>
<dbReference type="InterPro" id="IPR027417">
    <property type="entry name" value="P-loop_NTPase"/>
</dbReference>
<accession>A0A2D0N658</accession>
<comment type="caution">
    <text evidence="1">The sequence shown here is derived from an EMBL/GenBank/DDBJ whole genome shotgun (WGS) entry which is preliminary data.</text>
</comment>
<dbReference type="InterPro" id="IPR050238">
    <property type="entry name" value="DNA_Rep/Repair_Clamp_Loader"/>
</dbReference>
<dbReference type="Pfam" id="PF13177">
    <property type="entry name" value="DNA_pol3_delta2"/>
    <property type="match status" value="1"/>
</dbReference>
<gene>
    <name evidence="1" type="ORF">CRP01_24250</name>
</gene>
<dbReference type="Proteomes" id="UP000223913">
    <property type="component" value="Unassembled WGS sequence"/>
</dbReference>
<dbReference type="PANTHER" id="PTHR11669">
    <property type="entry name" value="REPLICATION FACTOR C / DNA POLYMERASE III GAMMA-TAU SUBUNIT"/>
    <property type="match status" value="1"/>
</dbReference>
<dbReference type="PANTHER" id="PTHR11669:SF8">
    <property type="entry name" value="DNA POLYMERASE III SUBUNIT DELTA"/>
    <property type="match status" value="1"/>
</dbReference>
<dbReference type="Gene3D" id="3.40.50.300">
    <property type="entry name" value="P-loop containing nucleotide triphosphate hydrolases"/>
    <property type="match status" value="1"/>
</dbReference>
<dbReference type="RefSeq" id="WP_099152698.1">
    <property type="nucleotide sequence ID" value="NZ_PDUD01000028.1"/>
</dbReference>
<reference evidence="1 2" key="1">
    <citation type="submission" date="2017-10" db="EMBL/GenBank/DDBJ databases">
        <title>The draft genome sequence of Lewinella nigricans NBRC 102662.</title>
        <authorList>
            <person name="Wang K."/>
        </authorList>
    </citation>
    <scope>NUCLEOTIDE SEQUENCE [LARGE SCALE GENOMIC DNA]</scope>
    <source>
        <strain evidence="1 2">NBRC 102662</strain>
    </source>
</reference>
<dbReference type="SUPFAM" id="SSF52540">
    <property type="entry name" value="P-loop containing nucleoside triphosphate hydrolases"/>
    <property type="match status" value="1"/>
</dbReference>
<sequence length="395" mass="45060">MTFAEVIGQYKTKDVLLQMLHSDRLPHALLLLGAPACGHLSLALAFAQYLLCENRQSTDACGQCRHCLKASKLIHPDLHFSFPTVGSKVISDQFLPEWRKAMAENPYLEINDWLQRIGAENKQGNINKEECLNIIKKLSLKTFESKYKVLVMWLPEYLGKEGNRLLKLIEEPPENTVFLLVAEQQEMILNTILSRCQLVQIPPMADEDVISGLVARGATSESNAQTIAQLVDGNFNEALALARQEESDHAGLLLDWLRKCYRGQGVEIVDWVENFAGLGRENQKHFLRYGLHFLRELTLMKVMSDQPDFNGKFRLPGKELETAQRLVGVVELDQLELLAQLFTDASYYVERNANPKILFLDVSIQMNQIFKRRQPDLQPREKISLEERSTLGIRK</sequence>
<evidence type="ECO:0000313" key="1">
    <source>
        <dbReference type="EMBL" id="PHN03985.1"/>
    </source>
</evidence>
<dbReference type="GO" id="GO:0006261">
    <property type="term" value="P:DNA-templated DNA replication"/>
    <property type="evidence" value="ECO:0007669"/>
    <property type="project" value="TreeGrafter"/>
</dbReference>
<keyword evidence="2" id="KW-1185">Reference proteome</keyword>
<proteinExistence type="predicted"/>
<dbReference type="EMBL" id="PDUD01000028">
    <property type="protein sequence ID" value="PHN03985.1"/>
    <property type="molecule type" value="Genomic_DNA"/>
</dbReference>
<organism evidence="1 2">
    <name type="scientific">Flavilitoribacter nigricans (strain ATCC 23147 / DSM 23189 / NBRC 102662 / NCIMB 1420 / SS-2)</name>
    <name type="common">Lewinella nigricans</name>
    <dbReference type="NCBI Taxonomy" id="1122177"/>
    <lineage>
        <taxon>Bacteria</taxon>
        <taxon>Pseudomonadati</taxon>
        <taxon>Bacteroidota</taxon>
        <taxon>Saprospiria</taxon>
        <taxon>Saprospirales</taxon>
        <taxon>Lewinellaceae</taxon>
        <taxon>Flavilitoribacter</taxon>
    </lineage>
</organism>
<name>A0A2D0N658_FLAN2</name>
<dbReference type="AlphaFoldDB" id="A0A2D0N658"/>
<evidence type="ECO:0000313" key="2">
    <source>
        <dbReference type="Proteomes" id="UP000223913"/>
    </source>
</evidence>
<protein>
    <recommendedName>
        <fullName evidence="3">DNA polymerase III subunit delta</fullName>
    </recommendedName>
</protein>
<dbReference type="OrthoDB" id="9811073at2"/>